<name>A0A8H5GXJ5_9AGAR</name>
<accession>A0A8H5GXJ5</accession>
<evidence type="ECO:0000256" key="1">
    <source>
        <dbReference type="ARBA" id="ARBA00004141"/>
    </source>
</evidence>
<keyword evidence="7" id="KW-1185">Reference proteome</keyword>
<feature type="transmembrane region" description="Helical" evidence="5">
    <location>
        <begin position="51"/>
        <end position="69"/>
    </location>
</feature>
<comment type="subcellular location">
    <subcellularLocation>
        <location evidence="1">Membrane</location>
        <topology evidence="1">Multi-pass membrane protein</topology>
    </subcellularLocation>
</comment>
<comment type="caution">
    <text evidence="6">The sequence shown here is derived from an EMBL/GenBank/DDBJ whole genome shotgun (WGS) entry which is preliminary data.</text>
</comment>
<keyword evidence="4 5" id="KW-0472">Membrane</keyword>
<evidence type="ECO:0008006" key="8">
    <source>
        <dbReference type="Google" id="ProtNLM"/>
    </source>
</evidence>
<protein>
    <recommendedName>
        <fullName evidence="8">Tetraspanin</fullName>
    </recommendedName>
</protein>
<evidence type="ECO:0000256" key="2">
    <source>
        <dbReference type="ARBA" id="ARBA00022692"/>
    </source>
</evidence>
<dbReference type="AlphaFoldDB" id="A0A8H5GXJ5"/>
<dbReference type="Pfam" id="PF00335">
    <property type="entry name" value="Tetraspanin"/>
    <property type="match status" value="1"/>
</dbReference>
<feature type="transmembrane region" description="Helical" evidence="5">
    <location>
        <begin position="7"/>
        <end position="31"/>
    </location>
</feature>
<evidence type="ECO:0000313" key="6">
    <source>
        <dbReference type="EMBL" id="KAF5372928.1"/>
    </source>
</evidence>
<keyword evidence="2 5" id="KW-0812">Transmembrane</keyword>
<evidence type="ECO:0000256" key="5">
    <source>
        <dbReference type="SAM" id="Phobius"/>
    </source>
</evidence>
<feature type="transmembrane region" description="Helical" evidence="5">
    <location>
        <begin position="76"/>
        <end position="101"/>
    </location>
</feature>
<dbReference type="GO" id="GO:0016020">
    <property type="term" value="C:membrane"/>
    <property type="evidence" value="ECO:0007669"/>
    <property type="project" value="UniProtKB-SubCell"/>
</dbReference>
<reference evidence="6 7" key="1">
    <citation type="journal article" date="2020" name="ISME J.">
        <title>Uncovering the hidden diversity of litter-decomposition mechanisms in mushroom-forming fungi.</title>
        <authorList>
            <person name="Floudas D."/>
            <person name="Bentzer J."/>
            <person name="Ahren D."/>
            <person name="Johansson T."/>
            <person name="Persson P."/>
            <person name="Tunlid A."/>
        </authorList>
    </citation>
    <scope>NUCLEOTIDE SEQUENCE [LARGE SCALE GENOMIC DNA]</scope>
    <source>
        <strain evidence="6 7">CBS 291.85</strain>
    </source>
</reference>
<dbReference type="OrthoDB" id="2279611at2759"/>
<proteinExistence type="predicted"/>
<dbReference type="Proteomes" id="UP000559256">
    <property type="component" value="Unassembled WGS sequence"/>
</dbReference>
<keyword evidence="3 5" id="KW-1133">Transmembrane helix</keyword>
<evidence type="ECO:0000256" key="3">
    <source>
        <dbReference type="ARBA" id="ARBA00022989"/>
    </source>
</evidence>
<gene>
    <name evidence="6" type="ORF">D9758_001745</name>
</gene>
<feature type="transmembrane region" description="Helical" evidence="5">
    <location>
        <begin position="166"/>
        <end position="189"/>
    </location>
</feature>
<organism evidence="6 7">
    <name type="scientific">Tetrapyrgos nigripes</name>
    <dbReference type="NCBI Taxonomy" id="182062"/>
    <lineage>
        <taxon>Eukaryota</taxon>
        <taxon>Fungi</taxon>
        <taxon>Dikarya</taxon>
        <taxon>Basidiomycota</taxon>
        <taxon>Agaricomycotina</taxon>
        <taxon>Agaricomycetes</taxon>
        <taxon>Agaricomycetidae</taxon>
        <taxon>Agaricales</taxon>
        <taxon>Marasmiineae</taxon>
        <taxon>Marasmiaceae</taxon>
        <taxon>Tetrapyrgos</taxon>
    </lineage>
</organism>
<evidence type="ECO:0000313" key="7">
    <source>
        <dbReference type="Proteomes" id="UP000559256"/>
    </source>
</evidence>
<dbReference type="EMBL" id="JAACJM010000004">
    <property type="protein sequence ID" value="KAF5372928.1"/>
    <property type="molecule type" value="Genomic_DNA"/>
</dbReference>
<dbReference type="InterPro" id="IPR018499">
    <property type="entry name" value="Tetraspanin/Peripherin"/>
</dbReference>
<sequence length="211" mass="23545">MVSKGLMAFWGVVDFCLLAAGAISVAFSIIWRKSDVLMNMTIHKSDLTAGLVLGITLLVTFAVSIFAIVQRNHVTIGLVVLNYALIVDAIIVLALGTRVWFFTLRERNNFHERYILQSDENIKFIQDKFSCCGYFNGSDHVVPSNFCSTVQTAFINTLDPTDINNGANFCMYGFMAIVLVLLLATLCVINKRKEEERFKKIDAKRGGKGFV</sequence>
<evidence type="ECO:0000256" key="4">
    <source>
        <dbReference type="ARBA" id="ARBA00023136"/>
    </source>
</evidence>